<feature type="signal peptide" evidence="3">
    <location>
        <begin position="1"/>
        <end position="28"/>
    </location>
</feature>
<protein>
    <submittedName>
        <fullName evidence="4">Alpha-1,2-mannosidase</fullName>
    </submittedName>
</protein>
<dbReference type="Proteomes" id="UP000217289">
    <property type="component" value="Chromosome"/>
</dbReference>
<proteinExistence type="inferred from homology"/>
<feature type="chain" id="PRO_5013010086" evidence="3">
    <location>
        <begin position="29"/>
        <end position="722"/>
    </location>
</feature>
<gene>
    <name evidence="4" type="ORF">MEBOL_007450</name>
</gene>
<dbReference type="OrthoDB" id="428577at2"/>
<dbReference type="Gene3D" id="1.50.10.10">
    <property type="match status" value="1"/>
</dbReference>
<dbReference type="InterPro" id="IPR008928">
    <property type="entry name" value="6-hairpin_glycosidase_sf"/>
</dbReference>
<dbReference type="AlphaFoldDB" id="A0A250IQB9"/>
<comment type="similarity">
    <text evidence="2">Belongs to the glycosyl hydrolase 88 family.</text>
</comment>
<evidence type="ECO:0000256" key="2">
    <source>
        <dbReference type="ARBA" id="ARBA00038358"/>
    </source>
</evidence>
<dbReference type="KEGG" id="mbd:MEBOL_007450"/>
<dbReference type="GO" id="GO:0052757">
    <property type="term" value="F:chondroitin hydrolase activity"/>
    <property type="evidence" value="ECO:0007669"/>
    <property type="project" value="TreeGrafter"/>
</dbReference>
<evidence type="ECO:0000256" key="3">
    <source>
        <dbReference type="SAM" id="SignalP"/>
    </source>
</evidence>
<accession>A0A250IQB9</accession>
<reference evidence="4 5" key="1">
    <citation type="submission" date="2017-06" db="EMBL/GenBank/DDBJ databases">
        <authorList>
            <person name="Kim H.J."/>
            <person name="Triplett B.A."/>
        </authorList>
    </citation>
    <scope>NUCLEOTIDE SEQUENCE [LARGE SCALE GENOMIC DNA]</scope>
    <source>
        <strain evidence="4 5">DSM 14713</strain>
    </source>
</reference>
<dbReference type="InterPro" id="IPR012341">
    <property type="entry name" value="6hp_glycosidase-like_sf"/>
</dbReference>
<dbReference type="GO" id="GO:0000272">
    <property type="term" value="P:polysaccharide catabolic process"/>
    <property type="evidence" value="ECO:0007669"/>
    <property type="project" value="TreeGrafter"/>
</dbReference>
<dbReference type="PANTHER" id="PTHR36845:SF1">
    <property type="entry name" value="HYDROLASE, PUTATIVE (AFU_ORTHOLOGUE AFUA_7G05090)-RELATED"/>
    <property type="match status" value="1"/>
</dbReference>
<organism evidence="4 5">
    <name type="scientific">Melittangium boletus DSM 14713</name>
    <dbReference type="NCBI Taxonomy" id="1294270"/>
    <lineage>
        <taxon>Bacteria</taxon>
        <taxon>Pseudomonadati</taxon>
        <taxon>Myxococcota</taxon>
        <taxon>Myxococcia</taxon>
        <taxon>Myxococcales</taxon>
        <taxon>Cystobacterineae</taxon>
        <taxon>Archangiaceae</taxon>
        <taxon>Melittangium</taxon>
    </lineage>
</organism>
<evidence type="ECO:0000313" key="5">
    <source>
        <dbReference type="Proteomes" id="UP000217289"/>
    </source>
</evidence>
<keyword evidence="3" id="KW-0732">Signal</keyword>
<dbReference type="EMBL" id="CP022163">
    <property type="protein sequence ID" value="ATB33949.1"/>
    <property type="molecule type" value="Genomic_DNA"/>
</dbReference>
<evidence type="ECO:0000313" key="4">
    <source>
        <dbReference type="EMBL" id="ATB33949.1"/>
    </source>
</evidence>
<sequence length="722" mass="79418">MVGWRTARAGILLLVGAWGALAAHPALAFDNAAAERVLEVARSKLARTAAQTPVGQYPKSSRPDGTWLLVPANNMIGWTQGFFPGELWLMYDQSRATDWKTRAETWTRPLELQQYNRQTHDLGFKLMTSYGLAYRLTADPYYKQVLLTAAGSLASRFNPKVGIISCCDWNPDWHLPMVNDTMMNLELLLWGARNGGQSGWRDMALLHALRTLEDIVRPNGSTYHVVDYDPNTGARLFRGTYQGYANESTWARGHAWTVYGFTMVYRYTRDPRMLDAALRVTDYYLSRLSPDGVPLWDLDTPEALKDSSTAAAIASALLELSNYVPDAERKTRYWNEALRMLDALSSPAYLSTTDASPGLLLHGVGNRPANQEVDVSLIYGDYYFLEAIRRFQRQTRPPSASDWYSKLGFAAATHDLGSGNTGVQMVQFDVTPLNTLLDATLGYADSATSVTAFSQLSMLIRMNASGFFDVRNGASYAATNSVPYEPLSTYHVRMLTDLAAGQYSVWVTPPGGTEILLADRFAFQTGAPPIDDLGKLVLRSGFTDDDYRVSGHKVESGVWPSQPGFYLGTRSLGSGNTGVQVAEFDVTPRTYPLDGVIGYADSSTLVLGRTELAVHMRLNPAGFFDAYNATRYSASASVPYVANATYHVRMVIDLPARCYSIWIRPPGGAEVLLANNFGFRSDAPATDDLGRISLKSTAAGEFWVVGHTLRPATSASSPTPEP</sequence>
<dbReference type="InterPro" id="IPR052369">
    <property type="entry name" value="UG_Glycosaminoglycan_Hydrolase"/>
</dbReference>
<keyword evidence="1" id="KW-0378">Hydrolase</keyword>
<keyword evidence="5" id="KW-1185">Reference proteome</keyword>
<dbReference type="PANTHER" id="PTHR36845">
    <property type="entry name" value="HYDROLASE, PUTATIVE (AFU_ORTHOLOGUE AFUA_7G05090)-RELATED"/>
    <property type="match status" value="1"/>
</dbReference>
<dbReference type="SUPFAM" id="SSF48208">
    <property type="entry name" value="Six-hairpin glycosidases"/>
    <property type="match status" value="1"/>
</dbReference>
<name>A0A250IQB9_9BACT</name>
<evidence type="ECO:0000256" key="1">
    <source>
        <dbReference type="ARBA" id="ARBA00022801"/>
    </source>
</evidence>